<dbReference type="EMBL" id="BAABFC010000010">
    <property type="protein sequence ID" value="GAA4498233.1"/>
    <property type="molecule type" value="Genomic_DNA"/>
</dbReference>
<proteinExistence type="inferred from homology"/>
<protein>
    <submittedName>
        <fullName evidence="7">LysR family transcriptional regulator</fullName>
    </submittedName>
</protein>
<dbReference type="SUPFAM" id="SSF53850">
    <property type="entry name" value="Periplasmic binding protein-like II"/>
    <property type="match status" value="1"/>
</dbReference>
<dbReference type="RefSeq" id="WP_345011881.1">
    <property type="nucleotide sequence ID" value="NZ_BAABFC010000010.1"/>
</dbReference>
<keyword evidence="8" id="KW-1185">Reference proteome</keyword>
<sequence>MLNYRQLYYFWQVARLGGITRAAEQLHLTPQTLSGQIAELERTLGTPLFHRQGRRLELSAAGELALPHAEQIFLLGNELEALLHQPARQGELTLKVGLTDAVPKSVAYRLMAPALGLAQPVRLVCHEEKPEKLFAELALHHLDLVISDRPLPASVGVKGYSHRLGQSPLIWVGTPALAARCRADYPKSLQQLPLLLPGANAAQSAPLARWLSEQKLTPRVVGEFDDSALMKSFGEAGAGLFPVPEVVLEEVCRHYGVEPAGRLDAVPVSYYAISLERRLTHPAVLAVTERAAQMLAENKAGPQG</sequence>
<evidence type="ECO:0000256" key="4">
    <source>
        <dbReference type="ARBA" id="ARBA00023159"/>
    </source>
</evidence>
<dbReference type="InterPro" id="IPR036390">
    <property type="entry name" value="WH_DNA-bd_sf"/>
</dbReference>
<dbReference type="Pfam" id="PF00126">
    <property type="entry name" value="HTH_1"/>
    <property type="match status" value="1"/>
</dbReference>
<keyword evidence="2" id="KW-0805">Transcription regulation</keyword>
<evidence type="ECO:0000256" key="1">
    <source>
        <dbReference type="ARBA" id="ARBA00009437"/>
    </source>
</evidence>
<dbReference type="Proteomes" id="UP001501321">
    <property type="component" value="Unassembled WGS sequence"/>
</dbReference>
<reference evidence="8" key="1">
    <citation type="journal article" date="2019" name="Int. J. Syst. Evol. Microbiol.">
        <title>The Global Catalogue of Microorganisms (GCM) 10K type strain sequencing project: providing services to taxonomists for standard genome sequencing and annotation.</title>
        <authorList>
            <consortium name="The Broad Institute Genomics Platform"/>
            <consortium name="The Broad Institute Genome Sequencing Center for Infectious Disease"/>
            <person name="Wu L."/>
            <person name="Ma J."/>
        </authorList>
    </citation>
    <scope>NUCLEOTIDE SEQUENCE [LARGE SCALE GENOMIC DNA]</scope>
    <source>
        <strain evidence="8">JCM 32226</strain>
    </source>
</reference>
<accession>A0ABP8Q9I0</accession>
<evidence type="ECO:0000256" key="5">
    <source>
        <dbReference type="ARBA" id="ARBA00023163"/>
    </source>
</evidence>
<dbReference type="Pfam" id="PF03466">
    <property type="entry name" value="LysR_substrate"/>
    <property type="match status" value="1"/>
</dbReference>
<organism evidence="7 8">
    <name type="scientific">Pseudaeromonas paramecii</name>
    <dbReference type="NCBI Taxonomy" id="2138166"/>
    <lineage>
        <taxon>Bacteria</taxon>
        <taxon>Pseudomonadati</taxon>
        <taxon>Pseudomonadota</taxon>
        <taxon>Gammaproteobacteria</taxon>
        <taxon>Aeromonadales</taxon>
        <taxon>Aeromonadaceae</taxon>
        <taxon>Pseudaeromonas</taxon>
    </lineage>
</organism>
<evidence type="ECO:0000259" key="6">
    <source>
        <dbReference type="PROSITE" id="PS50931"/>
    </source>
</evidence>
<dbReference type="InterPro" id="IPR036388">
    <property type="entry name" value="WH-like_DNA-bd_sf"/>
</dbReference>
<comment type="caution">
    <text evidence="7">The sequence shown here is derived from an EMBL/GenBank/DDBJ whole genome shotgun (WGS) entry which is preliminary data.</text>
</comment>
<dbReference type="Gene3D" id="1.10.10.10">
    <property type="entry name" value="Winged helix-like DNA-binding domain superfamily/Winged helix DNA-binding domain"/>
    <property type="match status" value="1"/>
</dbReference>
<dbReference type="PRINTS" id="PR00039">
    <property type="entry name" value="HTHLYSR"/>
</dbReference>
<dbReference type="InterPro" id="IPR000847">
    <property type="entry name" value="LysR_HTH_N"/>
</dbReference>
<comment type="similarity">
    <text evidence="1">Belongs to the LysR transcriptional regulatory family.</text>
</comment>
<evidence type="ECO:0000256" key="2">
    <source>
        <dbReference type="ARBA" id="ARBA00023015"/>
    </source>
</evidence>
<keyword evidence="5" id="KW-0804">Transcription</keyword>
<evidence type="ECO:0000313" key="8">
    <source>
        <dbReference type="Proteomes" id="UP001501321"/>
    </source>
</evidence>
<evidence type="ECO:0000313" key="7">
    <source>
        <dbReference type="EMBL" id="GAA4498233.1"/>
    </source>
</evidence>
<keyword evidence="3" id="KW-0238">DNA-binding</keyword>
<feature type="domain" description="HTH lysR-type" evidence="6">
    <location>
        <begin position="2"/>
        <end position="59"/>
    </location>
</feature>
<dbReference type="PANTHER" id="PTHR30293:SF2">
    <property type="entry name" value="TRANSCRIPTIONAL ACTIVATOR PROTEIN NHAR"/>
    <property type="match status" value="1"/>
</dbReference>
<dbReference type="PROSITE" id="PS50931">
    <property type="entry name" value="HTH_LYSR"/>
    <property type="match status" value="1"/>
</dbReference>
<gene>
    <name evidence="7" type="ORF">GCM10023095_16290</name>
</gene>
<dbReference type="PANTHER" id="PTHR30293">
    <property type="entry name" value="TRANSCRIPTIONAL REGULATORY PROTEIN NAC-RELATED"/>
    <property type="match status" value="1"/>
</dbReference>
<keyword evidence="4" id="KW-0010">Activator</keyword>
<dbReference type="Gene3D" id="3.40.190.290">
    <property type="match status" value="1"/>
</dbReference>
<dbReference type="SUPFAM" id="SSF46785">
    <property type="entry name" value="Winged helix' DNA-binding domain"/>
    <property type="match status" value="1"/>
</dbReference>
<name>A0ABP8Q9I0_9GAMM</name>
<dbReference type="InterPro" id="IPR005119">
    <property type="entry name" value="LysR_subst-bd"/>
</dbReference>
<evidence type="ECO:0000256" key="3">
    <source>
        <dbReference type="ARBA" id="ARBA00023125"/>
    </source>
</evidence>